<evidence type="ECO:0000313" key="8">
    <source>
        <dbReference type="EMBL" id="MEJ5976216.1"/>
    </source>
</evidence>
<feature type="transmembrane region" description="Helical" evidence="6">
    <location>
        <begin position="260"/>
        <end position="281"/>
    </location>
</feature>
<comment type="subcellular location">
    <subcellularLocation>
        <location evidence="1">Cell inner membrane</location>
        <topology evidence="1">Multi-pass membrane protein</topology>
    </subcellularLocation>
</comment>
<evidence type="ECO:0000256" key="4">
    <source>
        <dbReference type="ARBA" id="ARBA00022989"/>
    </source>
</evidence>
<comment type="caution">
    <text evidence="8">The sequence shown here is derived from an EMBL/GenBank/DDBJ whole genome shotgun (WGS) entry which is preliminary data.</text>
</comment>
<evidence type="ECO:0000256" key="2">
    <source>
        <dbReference type="ARBA" id="ARBA00022475"/>
    </source>
</evidence>
<feature type="transmembrane region" description="Helical" evidence="6">
    <location>
        <begin position="111"/>
        <end position="134"/>
    </location>
</feature>
<reference evidence="8 9" key="1">
    <citation type="submission" date="2024-03" db="EMBL/GenBank/DDBJ databases">
        <authorList>
            <person name="Jo J.-H."/>
        </authorList>
    </citation>
    <scope>NUCLEOTIDE SEQUENCE [LARGE SCALE GENOMIC DNA]</scope>
    <source>
        <strain evidence="8 9">PS1R-30</strain>
    </source>
</reference>
<dbReference type="Pfam" id="PF07690">
    <property type="entry name" value="MFS_1"/>
    <property type="match status" value="1"/>
</dbReference>
<evidence type="ECO:0000259" key="7">
    <source>
        <dbReference type="PROSITE" id="PS50850"/>
    </source>
</evidence>
<dbReference type="Gene3D" id="1.20.1250.20">
    <property type="entry name" value="MFS general substrate transporter like domains"/>
    <property type="match status" value="2"/>
</dbReference>
<name>A0ABU8RT70_9SPHN</name>
<organism evidence="8 9">
    <name type="scientific">Novosphingobium anseongense</name>
    <dbReference type="NCBI Taxonomy" id="3133436"/>
    <lineage>
        <taxon>Bacteria</taxon>
        <taxon>Pseudomonadati</taxon>
        <taxon>Pseudomonadota</taxon>
        <taxon>Alphaproteobacteria</taxon>
        <taxon>Sphingomonadales</taxon>
        <taxon>Sphingomonadaceae</taxon>
        <taxon>Novosphingobium</taxon>
    </lineage>
</organism>
<dbReference type="Proteomes" id="UP001361239">
    <property type="component" value="Unassembled WGS sequence"/>
</dbReference>
<feature type="transmembrane region" description="Helical" evidence="6">
    <location>
        <begin position="393"/>
        <end position="412"/>
    </location>
</feature>
<evidence type="ECO:0000313" key="9">
    <source>
        <dbReference type="Proteomes" id="UP001361239"/>
    </source>
</evidence>
<feature type="transmembrane region" description="Helical" evidence="6">
    <location>
        <begin position="146"/>
        <end position="166"/>
    </location>
</feature>
<dbReference type="SUPFAM" id="SSF103473">
    <property type="entry name" value="MFS general substrate transporter"/>
    <property type="match status" value="1"/>
</dbReference>
<feature type="transmembrane region" description="Helical" evidence="6">
    <location>
        <begin position="84"/>
        <end position="105"/>
    </location>
</feature>
<feature type="domain" description="Major facilitator superfamily (MFS) profile" evidence="7">
    <location>
        <begin position="18"/>
        <end position="417"/>
    </location>
</feature>
<evidence type="ECO:0000256" key="3">
    <source>
        <dbReference type="ARBA" id="ARBA00022692"/>
    </source>
</evidence>
<keyword evidence="4 6" id="KW-1133">Transmembrane helix</keyword>
<evidence type="ECO:0000256" key="1">
    <source>
        <dbReference type="ARBA" id="ARBA00004429"/>
    </source>
</evidence>
<dbReference type="InterPro" id="IPR036259">
    <property type="entry name" value="MFS_trans_sf"/>
</dbReference>
<gene>
    <name evidence="8" type="ORF">WG901_06200</name>
</gene>
<feature type="transmembrane region" description="Helical" evidence="6">
    <location>
        <begin position="367"/>
        <end position="387"/>
    </location>
</feature>
<keyword evidence="9" id="KW-1185">Reference proteome</keyword>
<keyword evidence="5 6" id="KW-0472">Membrane</keyword>
<keyword evidence="2" id="KW-1003">Cell membrane</keyword>
<feature type="transmembrane region" description="Helical" evidence="6">
    <location>
        <begin position="293"/>
        <end position="312"/>
    </location>
</feature>
<feature type="transmembrane region" description="Helical" evidence="6">
    <location>
        <begin position="178"/>
        <end position="197"/>
    </location>
</feature>
<feature type="transmembrane region" description="Helical" evidence="6">
    <location>
        <begin position="217"/>
        <end position="240"/>
    </location>
</feature>
<feature type="transmembrane region" description="Helical" evidence="6">
    <location>
        <begin position="59"/>
        <end position="77"/>
    </location>
</feature>
<dbReference type="InterPro" id="IPR050375">
    <property type="entry name" value="MFS_TsgA-like"/>
</dbReference>
<protein>
    <submittedName>
        <fullName evidence="8">MFS transporter</fullName>
    </submittedName>
</protein>
<keyword evidence="3 6" id="KW-0812">Transmembrane</keyword>
<dbReference type="PROSITE" id="PS50850">
    <property type="entry name" value="MFS"/>
    <property type="match status" value="1"/>
</dbReference>
<proteinExistence type="predicted"/>
<evidence type="ECO:0000256" key="6">
    <source>
        <dbReference type="SAM" id="Phobius"/>
    </source>
</evidence>
<feature type="transmembrane region" description="Helical" evidence="6">
    <location>
        <begin position="21"/>
        <end position="44"/>
    </location>
</feature>
<dbReference type="EMBL" id="JBBHJZ010000001">
    <property type="protein sequence ID" value="MEJ5976216.1"/>
    <property type="molecule type" value="Genomic_DNA"/>
</dbReference>
<accession>A0ABU8RT70</accession>
<dbReference type="RefSeq" id="WP_339586134.1">
    <property type="nucleotide sequence ID" value="NZ_JBBHJZ010000001.1"/>
</dbReference>
<dbReference type="InterPro" id="IPR011701">
    <property type="entry name" value="MFS"/>
</dbReference>
<dbReference type="PANTHER" id="PTHR43702:SF11">
    <property type="entry name" value="L-FUCOSE-PROTON SYMPORTER"/>
    <property type="match status" value="1"/>
</dbReference>
<dbReference type="PANTHER" id="PTHR43702">
    <property type="entry name" value="L-FUCOSE-PROTON SYMPORTER"/>
    <property type="match status" value="1"/>
</dbReference>
<evidence type="ECO:0000256" key="5">
    <source>
        <dbReference type="ARBA" id="ARBA00023136"/>
    </source>
</evidence>
<sequence>MNGQKSASKSAAFSRRLLIAALMLSYAQFAILLNSVGTVILQAINGFGVSKPEAATLEAFKDLPIALVSLAVAAYLPRFGLRRALIVGQAIVALACLAMALVPGFAMARLLFLATGVGFALVKTATYTLIGLLTEDAARHAALTNRIEGGFMLGVLSGYWIFGLFIDPSAPGNPVWLQVYWLLAALSIAIVVLLLSARLDERAAQGSETAPLAEGRLMIGLIVRPAVLLFAGAAFLYVLVEQGVGTWLPTFNAEVLHLSAPMSVQGASIFAAALALGRLGAAPLITRIGWLRLLALCVAGIAVIVMIVVPLAERHAPGRIERWADLPWYGYAMPLIGLCLAPIYPTIVSTILSALPRSQHAAMTGLIIGFSALGGTTGSFITGRVFATFGGIAAFRLVIVPALLLGLLVVLLDRRLRKAALSTPKDLPAST</sequence>
<dbReference type="InterPro" id="IPR020846">
    <property type="entry name" value="MFS_dom"/>
</dbReference>
<feature type="transmembrane region" description="Helical" evidence="6">
    <location>
        <begin position="332"/>
        <end position="355"/>
    </location>
</feature>